<name>A0AAD9J9J3_RIDPI</name>
<organism evidence="2 3">
    <name type="scientific">Ridgeia piscesae</name>
    <name type="common">Tubeworm</name>
    <dbReference type="NCBI Taxonomy" id="27915"/>
    <lineage>
        <taxon>Eukaryota</taxon>
        <taxon>Metazoa</taxon>
        <taxon>Spiralia</taxon>
        <taxon>Lophotrochozoa</taxon>
        <taxon>Annelida</taxon>
        <taxon>Polychaeta</taxon>
        <taxon>Sedentaria</taxon>
        <taxon>Canalipalpata</taxon>
        <taxon>Sabellida</taxon>
        <taxon>Siboglinidae</taxon>
        <taxon>Ridgeia</taxon>
    </lineage>
</organism>
<gene>
    <name evidence="2" type="ORF">NP493_3214g00000</name>
</gene>
<feature type="transmembrane region" description="Helical" evidence="1">
    <location>
        <begin position="26"/>
        <end position="44"/>
    </location>
</feature>
<keyword evidence="3" id="KW-1185">Reference proteome</keyword>
<keyword evidence="1" id="KW-0472">Membrane</keyword>
<dbReference type="Proteomes" id="UP001209878">
    <property type="component" value="Unassembled WGS sequence"/>
</dbReference>
<reference evidence="2" key="1">
    <citation type="journal article" date="2023" name="Mol. Biol. Evol.">
        <title>Third-Generation Sequencing Reveals the Adaptive Role of the Epigenome in Three Deep-Sea Polychaetes.</title>
        <authorList>
            <person name="Perez M."/>
            <person name="Aroh O."/>
            <person name="Sun Y."/>
            <person name="Lan Y."/>
            <person name="Juniper S.K."/>
            <person name="Young C.R."/>
            <person name="Angers B."/>
            <person name="Qian P.Y."/>
        </authorList>
    </citation>
    <scope>NUCLEOTIDE SEQUENCE</scope>
    <source>
        <strain evidence="2">R07B-5</strain>
    </source>
</reference>
<keyword evidence="1" id="KW-0812">Transmembrane</keyword>
<evidence type="ECO:0000313" key="3">
    <source>
        <dbReference type="Proteomes" id="UP001209878"/>
    </source>
</evidence>
<dbReference type="EMBL" id="JAODUO010003193">
    <property type="protein sequence ID" value="KAK2148461.1"/>
    <property type="molecule type" value="Genomic_DNA"/>
</dbReference>
<comment type="caution">
    <text evidence="2">The sequence shown here is derived from an EMBL/GenBank/DDBJ whole genome shotgun (WGS) entry which is preliminary data.</text>
</comment>
<accession>A0AAD9J9J3</accession>
<evidence type="ECO:0000313" key="2">
    <source>
        <dbReference type="EMBL" id="KAK2148461.1"/>
    </source>
</evidence>
<dbReference type="AlphaFoldDB" id="A0AAD9J9J3"/>
<sequence length="46" mass="4942">MTLSLILSFIATLTFSLILSFNPVTQGTFILLIALTSTVILLLISS</sequence>
<evidence type="ECO:0000256" key="1">
    <source>
        <dbReference type="SAM" id="Phobius"/>
    </source>
</evidence>
<proteinExistence type="predicted"/>
<evidence type="ECO:0008006" key="4">
    <source>
        <dbReference type="Google" id="ProtNLM"/>
    </source>
</evidence>
<keyword evidence="1" id="KW-1133">Transmembrane helix</keyword>
<protein>
    <recommendedName>
        <fullName evidence="4">NADH dehydrogenase subunit 6</fullName>
    </recommendedName>
</protein>